<dbReference type="InterPro" id="IPR003825">
    <property type="entry name" value="Colicin-V_CvpA"/>
</dbReference>
<evidence type="ECO:0000256" key="1">
    <source>
        <dbReference type="ARBA" id="ARBA00004141"/>
    </source>
</evidence>
<comment type="caution">
    <text evidence="5">The sequence shown here is derived from an EMBL/GenBank/DDBJ whole genome shotgun (WGS) entry which is preliminary data.</text>
</comment>
<accession>A0A4Q9WVH6</accession>
<dbReference type="Pfam" id="PF02674">
    <property type="entry name" value="Colicin_V"/>
    <property type="match status" value="1"/>
</dbReference>
<evidence type="ECO:0000256" key="4">
    <source>
        <dbReference type="ARBA" id="ARBA00023136"/>
    </source>
</evidence>
<organism evidence="5 6">
    <name type="scientific">Staphylococcus hominis</name>
    <dbReference type="NCBI Taxonomy" id="1290"/>
    <lineage>
        <taxon>Bacteria</taxon>
        <taxon>Bacillati</taxon>
        <taxon>Bacillota</taxon>
        <taxon>Bacilli</taxon>
        <taxon>Bacillales</taxon>
        <taxon>Staphylococcaceae</taxon>
        <taxon>Staphylococcus</taxon>
    </lineage>
</organism>
<keyword evidence="2" id="KW-0812">Transmembrane</keyword>
<name>A0A4Q9WVH6_STAHO</name>
<dbReference type="AlphaFoldDB" id="A0A4Q9WVH6"/>
<dbReference type="PANTHER" id="PTHR37306:SF1">
    <property type="entry name" value="COLICIN V PRODUCTION PROTEIN"/>
    <property type="match status" value="1"/>
</dbReference>
<comment type="subcellular location">
    <subcellularLocation>
        <location evidence="1">Membrane</location>
        <topology evidence="1">Multi-pass membrane protein</topology>
    </subcellularLocation>
</comment>
<sequence length="173" mass="20153">MTIDLVMILIILMYMIIGFRRGLWLNSLHLSSTLVSLFIAHRFYQYISKQMIVFVPFPKTVAFDTHFAFQYHDVQQRFDTIVAFLCIAFISKLLLYLIIVTFDNIVSYHNIHVTSRILGSLLGSIASVIVLQLVLYLVSLYPNEWIQESLKHGYLSHIILFKMPFLSSYILNL</sequence>
<proteinExistence type="predicted"/>
<dbReference type="GO" id="GO:0016020">
    <property type="term" value="C:membrane"/>
    <property type="evidence" value="ECO:0007669"/>
    <property type="project" value="UniProtKB-SubCell"/>
</dbReference>
<dbReference type="RefSeq" id="WP_017175718.1">
    <property type="nucleotide sequence ID" value="NZ_CAXOIK010000001.1"/>
</dbReference>
<gene>
    <name evidence="5" type="ORF">J7T32_003875</name>
</gene>
<dbReference type="EMBL" id="JAGHKT020000003">
    <property type="protein sequence ID" value="MCM5671907.1"/>
    <property type="molecule type" value="Genomic_DNA"/>
</dbReference>
<reference evidence="5 6" key="1">
    <citation type="submission" date="2022-06" db="EMBL/GenBank/DDBJ databases">
        <title>Staphylococcus hominis ShoR14 genome sequence.</title>
        <authorList>
            <person name="Yeo C.C."/>
            <person name="Chew C.H."/>
            <person name="Che Hamzah A.M."/>
            <person name="Al-Trad E.I."/>
        </authorList>
    </citation>
    <scope>NUCLEOTIDE SEQUENCE [LARGE SCALE GENOMIC DNA]</scope>
    <source>
        <strain evidence="5 6">ShoR14</strain>
    </source>
</reference>
<dbReference type="PANTHER" id="PTHR37306">
    <property type="entry name" value="COLICIN V PRODUCTION PROTEIN"/>
    <property type="match status" value="1"/>
</dbReference>
<evidence type="ECO:0000256" key="3">
    <source>
        <dbReference type="ARBA" id="ARBA00022989"/>
    </source>
</evidence>
<protein>
    <submittedName>
        <fullName evidence="5">CvpA family protein</fullName>
    </submittedName>
</protein>
<dbReference type="Proteomes" id="UP000665944">
    <property type="component" value="Unassembled WGS sequence"/>
</dbReference>
<keyword evidence="3" id="KW-1133">Transmembrane helix</keyword>
<evidence type="ECO:0000256" key="2">
    <source>
        <dbReference type="ARBA" id="ARBA00022692"/>
    </source>
</evidence>
<keyword evidence="4" id="KW-0472">Membrane</keyword>
<evidence type="ECO:0000313" key="6">
    <source>
        <dbReference type="Proteomes" id="UP000665944"/>
    </source>
</evidence>
<keyword evidence="6" id="KW-1185">Reference proteome</keyword>
<evidence type="ECO:0000313" key="5">
    <source>
        <dbReference type="EMBL" id="MCM5671907.1"/>
    </source>
</evidence>
<dbReference type="GO" id="GO:0009403">
    <property type="term" value="P:toxin biosynthetic process"/>
    <property type="evidence" value="ECO:0007669"/>
    <property type="project" value="InterPro"/>
</dbReference>